<gene>
    <name evidence="6 7" type="primary">prmA</name>
    <name evidence="7" type="ORF">ERS852385_00080</name>
</gene>
<dbReference type="RefSeq" id="WP_055159900.1">
    <property type="nucleotide sequence ID" value="NZ_CABIWZ010000001.1"/>
</dbReference>
<dbReference type="EC" id="2.1.1.-" evidence="6"/>
<sequence>MKWAEVSIRTSHEETELIAEIFHDVGASGVVIEDPEEFNSYIDSGLFDYSNLPKAEQTNIVTIKAYLPVDEELDDRLRTFEQRVRDLAKVDGFDAGSCPIEWHTVQDEDWADNWKAYFHTEKVGGLIVIKPAWEDYEASPDDIVIDLDPGAAFGTGTHPTTAMCIRELESAVKGGMRIFDVGTGSGVLAVTAAKLGAGEVIAMDYDRTAAHVAQENVERNHVEECVTTGVSDLLQSFTGKADLIIANIIADIVIRLFDELDAHLAEGGHLLASGIIDERVADVTEAALSHGFAIDKVIEESGWAAMVISRGDAQ</sequence>
<evidence type="ECO:0000313" key="8">
    <source>
        <dbReference type="Proteomes" id="UP000095546"/>
    </source>
</evidence>
<proteinExistence type="inferred from homology"/>
<dbReference type="NCBIfam" id="TIGR00406">
    <property type="entry name" value="prmA"/>
    <property type="match status" value="1"/>
</dbReference>
<dbReference type="GO" id="GO:0005840">
    <property type="term" value="C:ribosome"/>
    <property type="evidence" value="ECO:0007669"/>
    <property type="project" value="UniProtKB-KW"/>
</dbReference>
<feature type="binding site" evidence="6">
    <location>
        <position position="182"/>
    </location>
    <ligand>
        <name>S-adenosyl-L-methionine</name>
        <dbReference type="ChEBI" id="CHEBI:59789"/>
    </ligand>
</feature>
<evidence type="ECO:0000256" key="1">
    <source>
        <dbReference type="ARBA" id="ARBA00009741"/>
    </source>
</evidence>
<dbReference type="CDD" id="cd02440">
    <property type="entry name" value="AdoMet_MTases"/>
    <property type="match status" value="1"/>
</dbReference>
<dbReference type="HAMAP" id="MF_00735">
    <property type="entry name" value="Methyltr_PrmA"/>
    <property type="match status" value="1"/>
</dbReference>
<dbReference type="InterPro" id="IPR004498">
    <property type="entry name" value="Ribosomal_PrmA_MeTrfase"/>
</dbReference>
<keyword evidence="4 6" id="KW-0808">Transferase</keyword>
<reference evidence="7 8" key="1">
    <citation type="submission" date="2015-09" db="EMBL/GenBank/DDBJ databases">
        <authorList>
            <consortium name="Pathogen Informatics"/>
        </authorList>
    </citation>
    <scope>NUCLEOTIDE SEQUENCE [LARGE SCALE GENOMIC DNA]</scope>
    <source>
        <strain evidence="7 8">2789STDY5608828</strain>
    </source>
</reference>
<feature type="binding site" evidence="6">
    <location>
        <position position="204"/>
    </location>
    <ligand>
        <name>S-adenosyl-L-methionine</name>
        <dbReference type="ChEBI" id="CHEBI:59789"/>
    </ligand>
</feature>
<dbReference type="OrthoDB" id="9785995at2"/>
<accession>A0A173W6J5</accession>
<dbReference type="InterPro" id="IPR050078">
    <property type="entry name" value="Ribosomal_L11_MeTrfase_PrmA"/>
</dbReference>
<comment type="similarity">
    <text evidence="1 6">Belongs to the methyltransferase superfamily. PrmA family.</text>
</comment>
<dbReference type="PANTHER" id="PTHR43648">
    <property type="entry name" value="ELECTRON TRANSFER FLAVOPROTEIN BETA SUBUNIT LYSINE METHYLTRANSFERASE"/>
    <property type="match status" value="1"/>
</dbReference>
<name>A0A173W6J5_9FIRM</name>
<dbReference type="AlphaFoldDB" id="A0A173W6J5"/>
<evidence type="ECO:0000256" key="2">
    <source>
        <dbReference type="ARBA" id="ARBA00022490"/>
    </source>
</evidence>
<evidence type="ECO:0000256" key="6">
    <source>
        <dbReference type="HAMAP-Rule" id="MF_00735"/>
    </source>
</evidence>
<dbReference type="GO" id="GO:0005737">
    <property type="term" value="C:cytoplasm"/>
    <property type="evidence" value="ECO:0007669"/>
    <property type="project" value="UniProtKB-SubCell"/>
</dbReference>
<evidence type="ECO:0000256" key="5">
    <source>
        <dbReference type="ARBA" id="ARBA00022691"/>
    </source>
</evidence>
<dbReference type="InterPro" id="IPR029063">
    <property type="entry name" value="SAM-dependent_MTases_sf"/>
</dbReference>
<evidence type="ECO:0000256" key="3">
    <source>
        <dbReference type="ARBA" id="ARBA00022603"/>
    </source>
</evidence>
<dbReference type="GO" id="GO:0032259">
    <property type="term" value="P:methylation"/>
    <property type="evidence" value="ECO:0007669"/>
    <property type="project" value="UniProtKB-KW"/>
</dbReference>
<dbReference type="EMBL" id="CYYU01000001">
    <property type="protein sequence ID" value="CUN35073.1"/>
    <property type="molecule type" value="Genomic_DNA"/>
</dbReference>
<dbReference type="STRING" id="187979.ERS852385_00080"/>
<evidence type="ECO:0000313" key="7">
    <source>
        <dbReference type="EMBL" id="CUN35073.1"/>
    </source>
</evidence>
<keyword evidence="2 6" id="KW-0963">Cytoplasm</keyword>
<keyword evidence="3 6" id="KW-0489">Methyltransferase</keyword>
<dbReference type="eggNOG" id="COG2264">
    <property type="taxonomic scope" value="Bacteria"/>
</dbReference>
<keyword evidence="8" id="KW-1185">Reference proteome</keyword>
<dbReference type="SUPFAM" id="SSF53335">
    <property type="entry name" value="S-adenosyl-L-methionine-dependent methyltransferases"/>
    <property type="match status" value="1"/>
</dbReference>
<dbReference type="GO" id="GO:0016279">
    <property type="term" value="F:protein-lysine N-methyltransferase activity"/>
    <property type="evidence" value="ECO:0007669"/>
    <property type="project" value="RHEA"/>
</dbReference>
<protein>
    <recommendedName>
        <fullName evidence="6">Ribosomal protein L11 methyltransferase</fullName>
        <shortName evidence="6">L11 Mtase</shortName>
        <ecNumber evidence="6">2.1.1.-</ecNumber>
    </recommendedName>
</protein>
<organism evidence="7 8">
    <name type="scientific">Mitsuokella jalaludinii</name>
    <dbReference type="NCBI Taxonomy" id="187979"/>
    <lineage>
        <taxon>Bacteria</taxon>
        <taxon>Bacillati</taxon>
        <taxon>Bacillota</taxon>
        <taxon>Negativicutes</taxon>
        <taxon>Selenomonadales</taxon>
        <taxon>Selenomonadaceae</taxon>
        <taxon>Mitsuokella</taxon>
    </lineage>
</organism>
<dbReference type="Proteomes" id="UP000095546">
    <property type="component" value="Unassembled WGS sequence"/>
</dbReference>
<dbReference type="Pfam" id="PF06325">
    <property type="entry name" value="PrmA"/>
    <property type="match status" value="1"/>
</dbReference>
<dbReference type="PIRSF" id="PIRSF000401">
    <property type="entry name" value="RPL11_MTase"/>
    <property type="match status" value="1"/>
</dbReference>
<comment type="function">
    <text evidence="6">Methylates ribosomal protein L11.</text>
</comment>
<feature type="binding site" evidence="6">
    <location>
        <position position="247"/>
    </location>
    <ligand>
        <name>S-adenosyl-L-methionine</name>
        <dbReference type="ChEBI" id="CHEBI:59789"/>
    </ligand>
</feature>
<keyword evidence="5 6" id="KW-0949">S-adenosyl-L-methionine</keyword>
<dbReference type="PANTHER" id="PTHR43648:SF1">
    <property type="entry name" value="ELECTRON TRANSFER FLAVOPROTEIN BETA SUBUNIT LYSINE METHYLTRANSFERASE"/>
    <property type="match status" value="1"/>
</dbReference>
<comment type="catalytic activity">
    <reaction evidence="6">
        <text>L-lysyl-[protein] + 3 S-adenosyl-L-methionine = N(6),N(6),N(6)-trimethyl-L-lysyl-[protein] + 3 S-adenosyl-L-homocysteine + 3 H(+)</text>
        <dbReference type="Rhea" id="RHEA:54192"/>
        <dbReference type="Rhea" id="RHEA-COMP:9752"/>
        <dbReference type="Rhea" id="RHEA-COMP:13826"/>
        <dbReference type="ChEBI" id="CHEBI:15378"/>
        <dbReference type="ChEBI" id="CHEBI:29969"/>
        <dbReference type="ChEBI" id="CHEBI:57856"/>
        <dbReference type="ChEBI" id="CHEBI:59789"/>
        <dbReference type="ChEBI" id="CHEBI:61961"/>
    </reaction>
</comment>
<keyword evidence="7" id="KW-0689">Ribosomal protein</keyword>
<keyword evidence="7" id="KW-0687">Ribonucleoprotein</keyword>
<feature type="binding site" evidence="6">
    <location>
        <position position="161"/>
    </location>
    <ligand>
        <name>S-adenosyl-L-methionine</name>
        <dbReference type="ChEBI" id="CHEBI:59789"/>
    </ligand>
</feature>
<comment type="subcellular location">
    <subcellularLocation>
        <location evidence="6">Cytoplasm</location>
    </subcellularLocation>
</comment>
<dbReference type="Gene3D" id="3.40.50.150">
    <property type="entry name" value="Vaccinia Virus protein VP39"/>
    <property type="match status" value="1"/>
</dbReference>
<evidence type="ECO:0000256" key="4">
    <source>
        <dbReference type="ARBA" id="ARBA00022679"/>
    </source>
</evidence>